<dbReference type="HOGENOM" id="CLU_1944023_0_0_0"/>
<organism evidence="1 2">
    <name type="scientific">Acidobacterium capsulatum (strain ATCC 51196 / DSM 11244 / BCRC 80197 / JCM 7670 / NBRC 15755 / NCIMB 13165 / 161)</name>
    <dbReference type="NCBI Taxonomy" id="240015"/>
    <lineage>
        <taxon>Bacteria</taxon>
        <taxon>Pseudomonadati</taxon>
        <taxon>Acidobacteriota</taxon>
        <taxon>Terriglobia</taxon>
        <taxon>Terriglobales</taxon>
        <taxon>Acidobacteriaceae</taxon>
        <taxon>Acidobacterium</taxon>
    </lineage>
</organism>
<keyword evidence="2" id="KW-1185">Reference proteome</keyword>
<dbReference type="Proteomes" id="UP000002207">
    <property type="component" value="Chromosome"/>
</dbReference>
<dbReference type="EMBL" id="CP001472">
    <property type="protein sequence ID" value="ACO31500.1"/>
    <property type="molecule type" value="Genomic_DNA"/>
</dbReference>
<dbReference type="InParanoid" id="C1FA16"/>
<dbReference type="PROSITE" id="PS51257">
    <property type="entry name" value="PROKAR_LIPOPROTEIN"/>
    <property type="match status" value="1"/>
</dbReference>
<reference evidence="1 2" key="1">
    <citation type="journal article" date="2009" name="Appl. Environ. Microbiol.">
        <title>Three genomes from the phylum Acidobacteria provide insight into the lifestyles of these microorganisms in soils.</title>
        <authorList>
            <person name="Ward N.L."/>
            <person name="Challacombe J.F."/>
            <person name="Janssen P.H."/>
            <person name="Henrissat B."/>
            <person name="Coutinho P.M."/>
            <person name="Wu M."/>
            <person name="Xie G."/>
            <person name="Haft D.H."/>
            <person name="Sait M."/>
            <person name="Badger J."/>
            <person name="Barabote R.D."/>
            <person name="Bradley B."/>
            <person name="Brettin T.S."/>
            <person name="Brinkac L.M."/>
            <person name="Bruce D."/>
            <person name="Creasy T."/>
            <person name="Daugherty S.C."/>
            <person name="Davidsen T.M."/>
            <person name="DeBoy R.T."/>
            <person name="Detter J.C."/>
            <person name="Dodson R.J."/>
            <person name="Durkin A.S."/>
            <person name="Ganapathy A."/>
            <person name="Gwinn-Giglio M."/>
            <person name="Han C.S."/>
            <person name="Khouri H."/>
            <person name="Kiss H."/>
            <person name="Kothari S.P."/>
            <person name="Madupu R."/>
            <person name="Nelson K.E."/>
            <person name="Nelson W.C."/>
            <person name="Paulsen I."/>
            <person name="Penn K."/>
            <person name="Ren Q."/>
            <person name="Rosovitz M.J."/>
            <person name="Selengut J.D."/>
            <person name="Shrivastava S."/>
            <person name="Sullivan S.A."/>
            <person name="Tapia R."/>
            <person name="Thompson L.S."/>
            <person name="Watkins K.L."/>
            <person name="Yang Q."/>
            <person name="Yu C."/>
            <person name="Zafar N."/>
            <person name="Zhou L."/>
            <person name="Kuske C.R."/>
        </authorList>
    </citation>
    <scope>NUCLEOTIDE SEQUENCE [LARGE SCALE GENOMIC DNA]</scope>
    <source>
        <strain evidence="2">ATCC 51196 / DSM 11244 / BCRC 80197 / JCM 7670 / NBRC 15755 / NCIMB 13165 / 161</strain>
    </source>
</reference>
<evidence type="ECO:0000313" key="1">
    <source>
        <dbReference type="EMBL" id="ACO31500.1"/>
    </source>
</evidence>
<protein>
    <submittedName>
        <fullName evidence="1">Putative lipoprotein</fullName>
    </submittedName>
</protein>
<evidence type="ECO:0000313" key="2">
    <source>
        <dbReference type="Proteomes" id="UP000002207"/>
    </source>
</evidence>
<dbReference type="KEGG" id="aca:ACP_0395"/>
<sequence>MRPYWPALELCASSGFADGVGSGWFAAATGCAAAARLSGEMPVRRSSISTFASIAATSAFNLDSASWICWLASVQLSRIRVQSRFSTPPSSFSPHVFTPSTSCPWRATLTSTPSPNANSIKISVVITTS</sequence>
<gene>
    <name evidence="1" type="ordered locus">ACP_0395</name>
</gene>
<keyword evidence="1" id="KW-0449">Lipoprotein</keyword>
<name>C1FA16_ACIC5</name>
<dbReference type="AlphaFoldDB" id="C1FA16"/>
<proteinExistence type="predicted"/>
<accession>C1FA16</accession>